<comment type="subunit">
    <text evidence="15">At low DSF concentrations, interacts with RpfF.</text>
</comment>
<evidence type="ECO:0000256" key="10">
    <source>
        <dbReference type="ARBA" id="ARBA00022801"/>
    </source>
</evidence>
<dbReference type="InterPro" id="IPR000014">
    <property type="entry name" value="PAS"/>
</dbReference>
<dbReference type="GO" id="GO:0006355">
    <property type="term" value="P:regulation of DNA-templated transcription"/>
    <property type="evidence" value="ECO:0007669"/>
    <property type="project" value="InterPro"/>
</dbReference>
<dbReference type="SMART" id="SM00448">
    <property type="entry name" value="REC"/>
    <property type="match status" value="2"/>
</dbReference>
<dbReference type="InterPro" id="IPR004358">
    <property type="entry name" value="Sig_transdc_His_kin-like_C"/>
</dbReference>
<evidence type="ECO:0000256" key="9">
    <source>
        <dbReference type="ARBA" id="ARBA00022777"/>
    </source>
</evidence>
<dbReference type="InterPro" id="IPR000700">
    <property type="entry name" value="PAS-assoc_C"/>
</dbReference>
<dbReference type="SMART" id="SM01079">
    <property type="entry name" value="CHASE"/>
    <property type="match status" value="1"/>
</dbReference>
<dbReference type="Pfam" id="PF00989">
    <property type="entry name" value="PAS"/>
    <property type="match status" value="1"/>
</dbReference>
<dbReference type="RefSeq" id="WP_055465567.1">
    <property type="nucleotide sequence ID" value="NZ_LKHS01000004.1"/>
</dbReference>
<feature type="domain" description="Histidine kinase" evidence="20">
    <location>
        <begin position="539"/>
        <end position="760"/>
    </location>
</feature>
<evidence type="ECO:0000256" key="19">
    <source>
        <dbReference type="SAM" id="Phobius"/>
    </source>
</evidence>
<evidence type="ECO:0000256" key="1">
    <source>
        <dbReference type="ARBA" id="ARBA00000085"/>
    </source>
</evidence>
<dbReference type="InterPro" id="IPR036097">
    <property type="entry name" value="HisK_dim/P_sf"/>
</dbReference>
<keyword evidence="5 17" id="KW-0597">Phosphoprotein</keyword>
<dbReference type="Gene3D" id="3.40.50.2300">
    <property type="match status" value="2"/>
</dbReference>
<dbReference type="PRINTS" id="PR00344">
    <property type="entry name" value="BCTRLSENSOR"/>
</dbReference>
<accession>A0A0Q2V361</accession>
<evidence type="ECO:0000256" key="3">
    <source>
        <dbReference type="ARBA" id="ARBA00012438"/>
    </source>
</evidence>
<dbReference type="SMART" id="SM00091">
    <property type="entry name" value="PAS"/>
    <property type="match status" value="1"/>
</dbReference>
<dbReference type="SUPFAM" id="SSF47226">
    <property type="entry name" value="Histidine-containing phosphotransfer domain, HPT domain"/>
    <property type="match status" value="1"/>
</dbReference>
<evidence type="ECO:0000259" key="22">
    <source>
        <dbReference type="PROSITE" id="PS50112"/>
    </source>
</evidence>
<feature type="transmembrane region" description="Helical" evidence="19">
    <location>
        <begin position="12"/>
        <end position="33"/>
    </location>
</feature>
<dbReference type="GO" id="GO:0016787">
    <property type="term" value="F:hydrolase activity"/>
    <property type="evidence" value="ECO:0007669"/>
    <property type="project" value="UniProtKB-KW"/>
</dbReference>
<keyword evidence="12 19" id="KW-1133">Transmembrane helix</keyword>
<dbReference type="SUPFAM" id="SSF55785">
    <property type="entry name" value="PYP-like sensor domain (PAS domain)"/>
    <property type="match status" value="1"/>
</dbReference>
<evidence type="ECO:0000259" key="20">
    <source>
        <dbReference type="PROSITE" id="PS50109"/>
    </source>
</evidence>
<dbReference type="FunFam" id="1.10.287.130:FF:000002">
    <property type="entry name" value="Two-component osmosensing histidine kinase"/>
    <property type="match status" value="1"/>
</dbReference>
<evidence type="ECO:0000256" key="5">
    <source>
        <dbReference type="ARBA" id="ARBA00022553"/>
    </source>
</evidence>
<dbReference type="InterPro" id="IPR003594">
    <property type="entry name" value="HATPase_dom"/>
</dbReference>
<dbReference type="InterPro" id="IPR013767">
    <property type="entry name" value="PAS_fold"/>
</dbReference>
<dbReference type="FunFam" id="3.30.565.10:FF:000010">
    <property type="entry name" value="Sensor histidine kinase RcsC"/>
    <property type="match status" value="1"/>
</dbReference>
<dbReference type="InterPro" id="IPR006189">
    <property type="entry name" value="CHASE_dom"/>
</dbReference>
<dbReference type="Pfam" id="PF00072">
    <property type="entry name" value="Response_reg"/>
    <property type="match status" value="2"/>
</dbReference>
<dbReference type="Gene3D" id="3.30.450.20">
    <property type="entry name" value="PAS domain"/>
    <property type="match status" value="1"/>
</dbReference>
<dbReference type="PROSITE" id="PS50110">
    <property type="entry name" value="RESPONSE_REGULATORY"/>
    <property type="match status" value="2"/>
</dbReference>
<dbReference type="GO" id="GO:0005524">
    <property type="term" value="F:ATP binding"/>
    <property type="evidence" value="ECO:0007669"/>
    <property type="project" value="UniProtKB-KW"/>
</dbReference>
<dbReference type="SMART" id="SM00388">
    <property type="entry name" value="HisKA"/>
    <property type="match status" value="1"/>
</dbReference>
<evidence type="ECO:0000259" key="24">
    <source>
        <dbReference type="PROSITE" id="PS50839"/>
    </source>
</evidence>
<dbReference type="GO" id="GO:0005886">
    <property type="term" value="C:plasma membrane"/>
    <property type="evidence" value="ECO:0007669"/>
    <property type="project" value="UniProtKB-SubCell"/>
</dbReference>
<dbReference type="PANTHER" id="PTHR45339">
    <property type="entry name" value="HYBRID SIGNAL TRANSDUCTION HISTIDINE KINASE J"/>
    <property type="match status" value="1"/>
</dbReference>
<dbReference type="SUPFAM" id="SSF47384">
    <property type="entry name" value="Homodimeric domain of signal transducing histidine kinase"/>
    <property type="match status" value="1"/>
</dbReference>
<feature type="modified residue" description="4-aspartylphosphate" evidence="17">
    <location>
        <position position="832"/>
    </location>
</feature>
<evidence type="ECO:0000259" key="23">
    <source>
        <dbReference type="PROSITE" id="PS50113"/>
    </source>
</evidence>
<evidence type="ECO:0000256" key="14">
    <source>
        <dbReference type="ARBA" id="ARBA00023136"/>
    </source>
</evidence>
<proteinExistence type="predicted"/>
<dbReference type="InterPro" id="IPR036641">
    <property type="entry name" value="HPT_dom_sf"/>
</dbReference>
<feature type="domain" description="Response regulatory" evidence="21">
    <location>
        <begin position="778"/>
        <end position="902"/>
    </location>
</feature>
<evidence type="ECO:0000313" key="25">
    <source>
        <dbReference type="EMBL" id="KQH87232.1"/>
    </source>
</evidence>
<dbReference type="PROSITE" id="PS50109">
    <property type="entry name" value="HIS_KIN"/>
    <property type="match status" value="1"/>
</dbReference>
<evidence type="ECO:0000256" key="18">
    <source>
        <dbReference type="SAM" id="Coils"/>
    </source>
</evidence>
<keyword evidence="8" id="KW-0547">Nucleotide-binding</keyword>
<dbReference type="CDD" id="cd16922">
    <property type="entry name" value="HATPase_EvgS-ArcB-TorS-like"/>
    <property type="match status" value="1"/>
</dbReference>
<dbReference type="Gene3D" id="3.30.565.10">
    <property type="entry name" value="Histidine kinase-like ATPase, C-terminal domain"/>
    <property type="match status" value="1"/>
</dbReference>
<evidence type="ECO:0000256" key="13">
    <source>
        <dbReference type="ARBA" id="ARBA00023012"/>
    </source>
</evidence>
<keyword evidence="10" id="KW-0378">Hydrolase</keyword>
<dbReference type="InterPro" id="IPR001789">
    <property type="entry name" value="Sig_transdc_resp-reg_receiver"/>
</dbReference>
<dbReference type="InterPro" id="IPR003661">
    <property type="entry name" value="HisK_dim/P_dom"/>
</dbReference>
<feature type="coiled-coil region" evidence="18">
    <location>
        <begin position="349"/>
        <end position="386"/>
    </location>
</feature>
<keyword evidence="18" id="KW-0175">Coiled coil</keyword>
<dbReference type="CDD" id="cd17546">
    <property type="entry name" value="REC_hyHK_CKI1_RcsC-like"/>
    <property type="match status" value="1"/>
</dbReference>
<dbReference type="Pfam" id="PF00512">
    <property type="entry name" value="HisKA"/>
    <property type="match status" value="1"/>
</dbReference>
<dbReference type="EMBL" id="LKHS01000004">
    <property type="protein sequence ID" value="KQH87232.1"/>
    <property type="molecule type" value="Genomic_DNA"/>
</dbReference>
<keyword evidence="4" id="KW-1003">Cell membrane</keyword>
<evidence type="ECO:0000256" key="4">
    <source>
        <dbReference type="ARBA" id="ARBA00022475"/>
    </source>
</evidence>
<dbReference type="Gene3D" id="3.30.450.350">
    <property type="entry name" value="CHASE domain"/>
    <property type="match status" value="1"/>
</dbReference>
<feature type="domain" description="Response regulatory" evidence="21">
    <location>
        <begin position="926"/>
        <end position="1042"/>
    </location>
</feature>
<dbReference type="CDD" id="cd00082">
    <property type="entry name" value="HisKA"/>
    <property type="match status" value="1"/>
</dbReference>
<evidence type="ECO:0000256" key="8">
    <source>
        <dbReference type="ARBA" id="ARBA00022741"/>
    </source>
</evidence>
<dbReference type="Pfam" id="PF02518">
    <property type="entry name" value="HATPase_c"/>
    <property type="match status" value="1"/>
</dbReference>
<feature type="domain" description="PAC" evidence="23">
    <location>
        <begin position="469"/>
        <end position="521"/>
    </location>
</feature>
<dbReference type="InterPro" id="IPR036890">
    <property type="entry name" value="HATPase_C_sf"/>
</dbReference>
<dbReference type="NCBIfam" id="TIGR00229">
    <property type="entry name" value="sensory_box"/>
    <property type="match status" value="1"/>
</dbReference>
<dbReference type="InterPro" id="IPR042240">
    <property type="entry name" value="CHASE_sf"/>
</dbReference>
<reference evidence="25 26" key="1">
    <citation type="submission" date="2015-08" db="EMBL/GenBank/DDBJ databases">
        <title>Antibacterial properties of a collection of Vibrionaceae strains.</title>
        <authorList>
            <person name="Giubergia S."/>
        </authorList>
    </citation>
    <scope>NUCLEOTIDE SEQUENCE [LARGE SCALE GENOMIC DNA]</scope>
    <source>
        <strain evidence="25 26">S0821</strain>
    </source>
</reference>
<dbReference type="PANTHER" id="PTHR45339:SF1">
    <property type="entry name" value="HYBRID SIGNAL TRANSDUCTION HISTIDINE KINASE J"/>
    <property type="match status" value="1"/>
</dbReference>
<evidence type="ECO:0000259" key="21">
    <source>
        <dbReference type="PROSITE" id="PS50110"/>
    </source>
</evidence>
<feature type="domain" description="PAS" evidence="22">
    <location>
        <begin position="380"/>
        <end position="424"/>
    </location>
</feature>
<evidence type="ECO:0000256" key="16">
    <source>
        <dbReference type="ARBA" id="ARBA00068150"/>
    </source>
</evidence>
<feature type="modified residue" description="4-aspartylphosphate" evidence="17">
    <location>
        <position position="975"/>
    </location>
</feature>
<dbReference type="Gene3D" id="1.20.120.160">
    <property type="entry name" value="HPT domain"/>
    <property type="match status" value="1"/>
</dbReference>
<evidence type="ECO:0000256" key="6">
    <source>
        <dbReference type="ARBA" id="ARBA00022679"/>
    </source>
</evidence>
<evidence type="ECO:0000256" key="11">
    <source>
        <dbReference type="ARBA" id="ARBA00022840"/>
    </source>
</evidence>
<dbReference type="SMART" id="SM00387">
    <property type="entry name" value="HATPase_c"/>
    <property type="match status" value="1"/>
</dbReference>
<evidence type="ECO:0000256" key="12">
    <source>
        <dbReference type="ARBA" id="ARBA00022989"/>
    </source>
</evidence>
<dbReference type="EC" id="2.7.13.3" evidence="3"/>
<dbReference type="InParanoid" id="A0A0Q2V361"/>
<evidence type="ECO:0000256" key="2">
    <source>
        <dbReference type="ARBA" id="ARBA00004651"/>
    </source>
</evidence>
<comment type="subcellular location">
    <subcellularLocation>
        <location evidence="2">Cell membrane</location>
        <topology evidence="2">Multi-pass membrane protein</topology>
    </subcellularLocation>
</comment>
<keyword evidence="26" id="KW-1185">Reference proteome</keyword>
<evidence type="ECO:0000256" key="7">
    <source>
        <dbReference type="ARBA" id="ARBA00022692"/>
    </source>
</evidence>
<keyword evidence="11" id="KW-0067">ATP-binding</keyword>
<feature type="domain" description="CHASE" evidence="24">
    <location>
        <begin position="152"/>
        <end position="250"/>
    </location>
</feature>
<evidence type="ECO:0000256" key="17">
    <source>
        <dbReference type="PROSITE-ProRule" id="PRU00169"/>
    </source>
</evidence>
<dbReference type="Gene3D" id="1.10.287.130">
    <property type="match status" value="1"/>
</dbReference>
<dbReference type="PROSITE" id="PS50839">
    <property type="entry name" value="CHASE"/>
    <property type="match status" value="1"/>
</dbReference>
<sequence>MPKQTPPIYKTLLNVLWLPLIIFGLGYLVATYLDSQQQQQNRQTIQRELDVRLKQISEGVVERVTLYQYGIRGVRGAVMTAGLDNFDYDQMQTYTKTRDYPLEFPGARGFGLIRFILPDQKDAFVAKAAAERPDQHYDIRTLTPHNDSLFLIQYIEPENRNREAVGLDIGSESMRRDAALNAARYNEVRLTAPITLVQASKKTKQGFLILMPIYQHNDVPARIDQRLQELAGWSYAPILIDEVLSSVSGLKDDVSLSIADVTNGAPQPFFSRGTNEADTPYQTQQIIWLFGRDWALNLTAKQSFVDSLPLPPNEYIYREILGSTLVIVLIVFSLQLVTTRRAQAAKHEAELALATEQALKEANAKLEQQVAERTEAMAQINAMQRTILSSAGYAIIASDLDGIITVFNPSAEKLLGYTAAEMVGVCTPSRFHLMEEVATRAKQLSQELGETIHPGFDVFVAKARLGFVDITRWTYVHKNGHHIPIRLIVSCLLDDHQEPVGYLGIAYDLTETLQREKELAEAKELAEQANRAKSDFLANMSHELRTPMNAILGLLQIAQNTDLNKQQRDYLNKTQNAAQSLLVLLNDILDFSKVEAGKMEIEQQPFSLPELMHETGILLSSNLQHKHLEIIYQIDEDVPTYLIGDSLRLRQILLNLAGNAIKFTEAGEVKVSIQTESHDGDRCVLRITVSDTGIGMTEEQQRIVFQGFSQAESSISRRYGGTGLGLSIVKHLVGLMEGSVQVKSEQGVGSEFSFTVNLGCVDEERQPEPSAELPDGLQVLIVEDNNTARLIFDDLLQRLGCYVTAVADAEHALDTIEQADANGQPFDLLFIDWKLPGMDGLSLTQSVRHGMTLSKTPLVVMATAFGRKLLDEHLEETQSLLDALLVKPVTPDMVKNTLLDVVNNRNQPRDEQLGYRAQSQALLGLKLLLVEDNPTNRLVATELLSQQGATIIEAESGVEALAALDQQEFSLVLMDVQMPDMDGYETTRRIRQMAHFADLPILAMTANAMPEDKVACLNAGMNDHIAKPFHIGEVVEKILQYTSTVQQEAPSVAAEEMQSACPLQAIAYGETHHIDVTTAIERLGDRSIYARVVQQFADDIQQAIPQFQQPQLPAKTARLLYHSLKSGAASCGLASLAKKLQQAEQYCAQDPDSVIARNSSLLAEVLVAHSRLRNLHNLLLADHADSNHPYTTGGKFSELDSKIEQLFHCLKTSNMAAMSLFDEIHEQLQYIDAYQTEELSTHMQNLAFEQAAAILGQIKTKKGLADAS</sequence>
<dbReference type="Proteomes" id="UP000051221">
    <property type="component" value="Unassembled WGS sequence"/>
</dbReference>
<dbReference type="PROSITE" id="PS50112">
    <property type="entry name" value="PAS"/>
    <property type="match status" value="1"/>
</dbReference>
<keyword evidence="6" id="KW-0808">Transferase</keyword>
<keyword evidence="14 19" id="KW-0472">Membrane</keyword>
<keyword evidence="9 25" id="KW-0418">Kinase</keyword>
<dbReference type="InterPro" id="IPR035965">
    <property type="entry name" value="PAS-like_dom_sf"/>
</dbReference>
<dbReference type="SUPFAM" id="SSF52172">
    <property type="entry name" value="CheY-like"/>
    <property type="match status" value="2"/>
</dbReference>
<dbReference type="InterPro" id="IPR005467">
    <property type="entry name" value="His_kinase_dom"/>
</dbReference>
<comment type="caution">
    <text evidence="25">The sequence shown here is derived from an EMBL/GenBank/DDBJ whole genome shotgun (WGS) entry which is preliminary data.</text>
</comment>
<dbReference type="CDD" id="cd00130">
    <property type="entry name" value="PAS"/>
    <property type="match status" value="1"/>
</dbReference>
<protein>
    <recommendedName>
        <fullName evidence="16">Sensory/regulatory protein RpfC</fullName>
        <ecNumber evidence="3">2.7.13.3</ecNumber>
    </recommendedName>
</protein>
<dbReference type="SUPFAM" id="SSF55874">
    <property type="entry name" value="ATPase domain of HSP90 chaperone/DNA topoisomerase II/histidine kinase"/>
    <property type="match status" value="1"/>
</dbReference>
<name>A0A0Q2V361_VIBFU</name>
<comment type="catalytic activity">
    <reaction evidence="1">
        <text>ATP + protein L-histidine = ADP + protein N-phospho-L-histidine.</text>
        <dbReference type="EC" id="2.7.13.3"/>
    </reaction>
</comment>
<gene>
    <name evidence="25" type="ORF">AMR76_05815</name>
</gene>
<dbReference type="InterPro" id="IPR011006">
    <property type="entry name" value="CheY-like_superfamily"/>
</dbReference>
<evidence type="ECO:0000256" key="15">
    <source>
        <dbReference type="ARBA" id="ARBA00064003"/>
    </source>
</evidence>
<dbReference type="PROSITE" id="PS50113">
    <property type="entry name" value="PAC"/>
    <property type="match status" value="1"/>
</dbReference>
<organism evidence="25 26">
    <name type="scientific">Vibrio furnissii</name>
    <dbReference type="NCBI Taxonomy" id="29494"/>
    <lineage>
        <taxon>Bacteria</taxon>
        <taxon>Pseudomonadati</taxon>
        <taxon>Pseudomonadota</taxon>
        <taxon>Gammaproteobacteria</taxon>
        <taxon>Vibrionales</taxon>
        <taxon>Vibrionaceae</taxon>
        <taxon>Vibrio</taxon>
    </lineage>
</organism>
<keyword evidence="7 19" id="KW-0812">Transmembrane</keyword>
<dbReference type="AlphaFoldDB" id="A0A0Q2V361"/>
<dbReference type="GO" id="GO:0000155">
    <property type="term" value="F:phosphorelay sensor kinase activity"/>
    <property type="evidence" value="ECO:0007669"/>
    <property type="project" value="InterPro"/>
</dbReference>
<evidence type="ECO:0000313" key="26">
    <source>
        <dbReference type="Proteomes" id="UP000051221"/>
    </source>
</evidence>
<keyword evidence="13" id="KW-0902">Two-component regulatory system</keyword>
<dbReference type="Pfam" id="PF03924">
    <property type="entry name" value="CHASE"/>
    <property type="match status" value="1"/>
</dbReference>